<feature type="transmembrane region" description="Helical" evidence="1">
    <location>
        <begin position="15"/>
        <end position="36"/>
    </location>
</feature>
<name>X0SLY5_9ZZZZ</name>
<comment type="caution">
    <text evidence="2">The sequence shown here is derived from an EMBL/GenBank/DDBJ whole genome shotgun (WGS) entry which is preliminary data.</text>
</comment>
<organism evidence="2">
    <name type="scientific">marine sediment metagenome</name>
    <dbReference type="NCBI Taxonomy" id="412755"/>
    <lineage>
        <taxon>unclassified sequences</taxon>
        <taxon>metagenomes</taxon>
        <taxon>ecological metagenomes</taxon>
    </lineage>
</organism>
<evidence type="ECO:0000313" key="2">
    <source>
        <dbReference type="EMBL" id="GAF82019.1"/>
    </source>
</evidence>
<sequence length="279" mass="33565">MIYNYFFREGNKNTLCWFIPIAIGSIIYFSIFGLIYEPFVNIQWDKTKCTEIHKSVSYNNDHNYTIVNWHLTTSDNRLGTACATHSARDSIIKKPFGDKFPYERDERFGDMLLWHCSKCKDSTCSEYMKLDINNKQCFVSKTKTHKFNKINFHDISLDVDRDIPYYPYYDWIFLHWNLMIFVPVFIMSTMDGNNSKFKLEMTKYLNSYTIKKYELNKYFTMLFSLMDFIHMIFLGIIIFRNLNLNFYSGEVYFPIIVMLYFWSASIPIIFNRIYKLHFS</sequence>
<keyword evidence="1" id="KW-0812">Transmembrane</keyword>
<feature type="transmembrane region" description="Helical" evidence="1">
    <location>
        <begin position="251"/>
        <end position="270"/>
    </location>
</feature>
<dbReference type="EMBL" id="BARS01009962">
    <property type="protein sequence ID" value="GAF82019.1"/>
    <property type="molecule type" value="Genomic_DNA"/>
</dbReference>
<evidence type="ECO:0000256" key="1">
    <source>
        <dbReference type="SAM" id="Phobius"/>
    </source>
</evidence>
<accession>X0SLY5</accession>
<keyword evidence="1" id="KW-0472">Membrane</keyword>
<keyword evidence="1" id="KW-1133">Transmembrane helix</keyword>
<gene>
    <name evidence="2" type="ORF">S01H1_18606</name>
</gene>
<proteinExistence type="predicted"/>
<reference evidence="2" key="1">
    <citation type="journal article" date="2014" name="Front. Microbiol.">
        <title>High frequency of phylogenetically diverse reductive dehalogenase-homologous genes in deep subseafloor sedimentary metagenomes.</title>
        <authorList>
            <person name="Kawai M."/>
            <person name="Futagami T."/>
            <person name="Toyoda A."/>
            <person name="Takaki Y."/>
            <person name="Nishi S."/>
            <person name="Hori S."/>
            <person name="Arai W."/>
            <person name="Tsubouchi T."/>
            <person name="Morono Y."/>
            <person name="Uchiyama I."/>
            <person name="Ito T."/>
            <person name="Fujiyama A."/>
            <person name="Inagaki F."/>
            <person name="Takami H."/>
        </authorList>
    </citation>
    <scope>NUCLEOTIDE SEQUENCE</scope>
    <source>
        <strain evidence="2">Expedition CK06-06</strain>
    </source>
</reference>
<dbReference type="AlphaFoldDB" id="X0SLY5"/>
<feature type="transmembrane region" description="Helical" evidence="1">
    <location>
        <begin position="218"/>
        <end position="239"/>
    </location>
</feature>
<feature type="transmembrane region" description="Helical" evidence="1">
    <location>
        <begin position="168"/>
        <end position="188"/>
    </location>
</feature>
<protein>
    <submittedName>
        <fullName evidence="2">Uncharacterized protein</fullName>
    </submittedName>
</protein>
<feature type="non-terminal residue" evidence="2">
    <location>
        <position position="279"/>
    </location>
</feature>